<keyword evidence="5 9" id="KW-0472">Membrane</keyword>
<comment type="subcellular location">
    <subcellularLocation>
        <location evidence="1">Cell membrane</location>
        <topology evidence="1">Multi-pass membrane protein</topology>
    </subcellularLocation>
</comment>
<evidence type="ECO:0000256" key="3">
    <source>
        <dbReference type="ARBA" id="ARBA00022692"/>
    </source>
</evidence>
<dbReference type="GeneID" id="113209861"/>
<evidence type="ECO:0000256" key="5">
    <source>
        <dbReference type="ARBA" id="ARBA00023136"/>
    </source>
</evidence>
<keyword evidence="7" id="KW-0325">Glycoprotein</keyword>
<dbReference type="PANTHER" id="PTHR42643">
    <property type="entry name" value="IONOTROPIC RECEPTOR 20A-RELATED"/>
    <property type="match status" value="1"/>
</dbReference>
<proteinExistence type="predicted"/>
<dbReference type="Gene3D" id="3.40.190.10">
    <property type="entry name" value="Periplasmic binding protein-like II"/>
    <property type="match status" value="1"/>
</dbReference>
<feature type="signal peptide" evidence="10">
    <location>
        <begin position="1"/>
        <end position="40"/>
    </location>
</feature>
<protein>
    <submittedName>
        <fullName evidence="12">Uncharacterized protein LOC113209861</fullName>
    </submittedName>
</protein>
<dbReference type="GO" id="GO:0005886">
    <property type="term" value="C:plasma membrane"/>
    <property type="evidence" value="ECO:0007669"/>
    <property type="project" value="UniProtKB-SubCell"/>
</dbReference>
<evidence type="ECO:0000256" key="6">
    <source>
        <dbReference type="ARBA" id="ARBA00023170"/>
    </source>
</evidence>
<feature type="transmembrane region" description="Helical" evidence="9">
    <location>
        <begin position="418"/>
        <end position="436"/>
    </location>
</feature>
<keyword evidence="2" id="KW-1003">Cell membrane</keyword>
<accession>A0A9C6WVZ8</accession>
<feature type="transmembrane region" description="Helical" evidence="9">
    <location>
        <begin position="653"/>
        <end position="674"/>
    </location>
</feature>
<evidence type="ECO:0000313" key="11">
    <source>
        <dbReference type="Proteomes" id="UP000504606"/>
    </source>
</evidence>
<reference evidence="12" key="1">
    <citation type="submission" date="2025-08" db="UniProtKB">
        <authorList>
            <consortium name="RefSeq"/>
        </authorList>
    </citation>
    <scope>IDENTIFICATION</scope>
    <source>
        <tissue evidence="12">Whole organism</tissue>
    </source>
</reference>
<evidence type="ECO:0000313" key="12">
    <source>
        <dbReference type="RefSeq" id="XP_052120215.1"/>
    </source>
</evidence>
<evidence type="ECO:0000256" key="2">
    <source>
        <dbReference type="ARBA" id="ARBA00022475"/>
    </source>
</evidence>
<sequence>MDLRQSRGASRGSRLGGSAMVRAQLLILLVHATLVPDTISRGSTSWTTRRPAAASPTRGMAPRSTPNPALLPNLKVPPLVGLAVPVDVWEKVASILFPNAGSIQIYWVRLTARAHSVREREVTEVFNTLWVTVAASMGKEMGFPYVLWTVSEGVVPVGVRQYVDRHREDRLGEFSLVIAAYTEERDDKGDLSLRQLQRLDVWFPRSYYIVLLDTWSLPLARRCDESLALNVSLAVWLSNMTTVGVVLVRCPWKIVLHDPFVLDPKRRRTVIHQSNVTALEDVVGDRRFRNFHGWAWPISMLEYAPTLMRAEDGSYYGIDGSVFMAATKYFNFTPVIDQPADKEPLGYSDDGKTGTGTLGKVMSGESWISFNSRFRKDYNTKDIDFTYPYSFDELCVMVPQAERIPNYITIFRIFRIEVWLTALLAYLCTALAAHLLDRAHAARRARTFRRPGPCGLAYSAFLLIMAGSMDTYSGVREISSRMLFGAALLFSLNFMGAYQGLLFKALTMPQYFPQIDSMLALADSGIAITTRSTSLVDTFKADNAIMTRLQTNFKLVPKNWTTNIPVSSLARRNGAYLRKENANLHLVEECPRKYQLAYIVHRNFPYIHQMNIFLLRCMDVGLMDKWFRDTYLGRPPSSAEDDMVLSLFEVEGAFFLLAIGVLASSVAFSAELLHSRCQRGRAPRPRRAPRKRHAVARGPIRRVATRAPRPSETRDKGALEGVVVHFIM</sequence>
<feature type="chain" id="PRO_5039116243" evidence="10">
    <location>
        <begin position="41"/>
        <end position="728"/>
    </location>
</feature>
<keyword evidence="10" id="KW-0732">Signal</keyword>
<dbReference type="KEGG" id="foc:113209861"/>
<evidence type="ECO:0000256" key="9">
    <source>
        <dbReference type="SAM" id="Phobius"/>
    </source>
</evidence>
<keyword evidence="11" id="KW-1185">Reference proteome</keyword>
<evidence type="ECO:0000256" key="8">
    <source>
        <dbReference type="SAM" id="MobiDB-lite"/>
    </source>
</evidence>
<gene>
    <name evidence="12" type="primary">LOC113209861</name>
</gene>
<organism evidence="11 12">
    <name type="scientific">Frankliniella occidentalis</name>
    <name type="common">Western flower thrips</name>
    <name type="synonym">Euthrips occidentalis</name>
    <dbReference type="NCBI Taxonomy" id="133901"/>
    <lineage>
        <taxon>Eukaryota</taxon>
        <taxon>Metazoa</taxon>
        <taxon>Ecdysozoa</taxon>
        <taxon>Arthropoda</taxon>
        <taxon>Hexapoda</taxon>
        <taxon>Insecta</taxon>
        <taxon>Pterygota</taxon>
        <taxon>Neoptera</taxon>
        <taxon>Paraneoptera</taxon>
        <taxon>Thysanoptera</taxon>
        <taxon>Terebrantia</taxon>
        <taxon>Thripoidea</taxon>
        <taxon>Thripidae</taxon>
        <taxon>Frankliniella</taxon>
    </lineage>
</organism>
<dbReference type="PANTHER" id="PTHR42643:SF38">
    <property type="entry name" value="IONOTROPIC RECEPTOR 100A"/>
    <property type="match status" value="1"/>
</dbReference>
<evidence type="ECO:0000256" key="7">
    <source>
        <dbReference type="ARBA" id="ARBA00023180"/>
    </source>
</evidence>
<feature type="region of interest" description="Disordered" evidence="8">
    <location>
        <begin position="41"/>
        <end position="69"/>
    </location>
</feature>
<keyword evidence="6" id="KW-0675">Receptor</keyword>
<dbReference type="InterPro" id="IPR052192">
    <property type="entry name" value="Insect_Ionotropic_Sensory_Rcpt"/>
</dbReference>
<evidence type="ECO:0000256" key="10">
    <source>
        <dbReference type="SAM" id="SignalP"/>
    </source>
</evidence>
<dbReference type="SUPFAM" id="SSF53850">
    <property type="entry name" value="Periplasmic binding protein-like II"/>
    <property type="match status" value="1"/>
</dbReference>
<dbReference type="AlphaFoldDB" id="A0A9C6WVZ8"/>
<dbReference type="RefSeq" id="XP_052120215.1">
    <property type="nucleotide sequence ID" value="XM_052264255.1"/>
</dbReference>
<feature type="transmembrane region" description="Helical" evidence="9">
    <location>
        <begin position="482"/>
        <end position="501"/>
    </location>
</feature>
<dbReference type="Proteomes" id="UP000504606">
    <property type="component" value="Unplaced"/>
</dbReference>
<evidence type="ECO:0000256" key="1">
    <source>
        <dbReference type="ARBA" id="ARBA00004651"/>
    </source>
</evidence>
<keyword evidence="4 9" id="KW-1133">Transmembrane helix</keyword>
<name>A0A9C6WVZ8_FRAOC</name>
<dbReference type="Gene3D" id="1.10.287.70">
    <property type="match status" value="1"/>
</dbReference>
<evidence type="ECO:0000256" key="4">
    <source>
        <dbReference type="ARBA" id="ARBA00022989"/>
    </source>
</evidence>
<dbReference type="OrthoDB" id="8195814at2759"/>
<keyword evidence="3 9" id="KW-0812">Transmembrane</keyword>